<comment type="catalytic activity">
    <reaction evidence="1">
        <text>(4Z,15Z)-bilirubin IXalpha + NADP(+) = biliverdin IXalpha + NADPH + H(+)</text>
        <dbReference type="Rhea" id="RHEA:15793"/>
        <dbReference type="ChEBI" id="CHEBI:15378"/>
        <dbReference type="ChEBI" id="CHEBI:57783"/>
        <dbReference type="ChEBI" id="CHEBI:57977"/>
        <dbReference type="ChEBI" id="CHEBI:57991"/>
        <dbReference type="ChEBI" id="CHEBI:58349"/>
    </reaction>
</comment>
<feature type="binding site" evidence="2">
    <location>
        <begin position="15"/>
        <end position="18"/>
    </location>
    <ligand>
        <name>NADP(+)</name>
        <dbReference type="ChEBI" id="CHEBI:58349"/>
    </ligand>
</feature>
<accession>A0A8D0RNM7</accession>
<proteinExistence type="inferred from homology"/>
<feature type="binding site" evidence="3">
    <location>
        <position position="274"/>
    </location>
    <ligand>
        <name>Zn(2+)</name>
        <dbReference type="ChEBI" id="CHEBI:29105"/>
    </ligand>
</feature>
<dbReference type="EC" id="1.3.1.24" evidence="1"/>
<feature type="binding site" evidence="3">
    <location>
        <position position="275"/>
    </location>
    <ligand>
        <name>Zn(2+)</name>
        <dbReference type="ChEBI" id="CHEBI:29105"/>
    </ligand>
</feature>
<dbReference type="GO" id="GO:0042167">
    <property type="term" value="P:heme catabolic process"/>
    <property type="evidence" value="ECO:0007669"/>
    <property type="project" value="UniProtKB-UniRule"/>
</dbReference>
<organism evidence="6 7">
    <name type="scientific">Sus scrofa</name>
    <name type="common">Pig</name>
    <dbReference type="NCBI Taxonomy" id="9823"/>
    <lineage>
        <taxon>Eukaryota</taxon>
        <taxon>Metazoa</taxon>
        <taxon>Chordata</taxon>
        <taxon>Craniata</taxon>
        <taxon>Vertebrata</taxon>
        <taxon>Euteleostomi</taxon>
        <taxon>Mammalia</taxon>
        <taxon>Eutheria</taxon>
        <taxon>Laurasiatheria</taxon>
        <taxon>Artiodactyla</taxon>
        <taxon>Suina</taxon>
        <taxon>Suidae</taxon>
        <taxon>Sus</taxon>
    </lineage>
</organism>
<comment type="cofactor">
    <cofactor evidence="3">
        <name>Zn(2+)</name>
        <dbReference type="ChEBI" id="CHEBI:29105"/>
    </cofactor>
    <text evidence="3">Binds 1 zinc ion per subunit.</text>
</comment>
<dbReference type="Pfam" id="PF09166">
    <property type="entry name" value="Biliv-reduc_cat"/>
    <property type="match status" value="1"/>
</dbReference>
<dbReference type="GO" id="GO:0005829">
    <property type="term" value="C:cytosol"/>
    <property type="evidence" value="ECO:0007669"/>
    <property type="project" value="UniProtKB-SubCell"/>
</dbReference>
<reference evidence="6" key="1">
    <citation type="submission" date="2025-08" db="UniProtKB">
        <authorList>
            <consortium name="Ensembl"/>
        </authorList>
    </citation>
    <scope>IDENTIFICATION</scope>
</reference>
<dbReference type="InterPro" id="IPR017094">
    <property type="entry name" value="Biliverdin_Rdtase_A"/>
</dbReference>
<sequence>MDGPQRRFGVVVVGVGRAGSVRIRDLRSPNASSEFLNLIGFVSRRELGSIEEVKQISLEDALSSQEVEVAFICSESSSHEDYIRWVFRAGGPRLAQSFADGCLFHSVFVTTGKVLHEEHVELLMEEFAFLKKEVVGKDLLKGSLLFTAGPLEEGRFGFPAFSGISRLTWLVSLFGELSLVSATLEERKEDQYMKMTVCLETENKSPLTWIEEKAPGLKRNRHLSFHFKSGSLENMPNVGINKNIFLKDQKIFVQKLLGQVSEKELAAEKKRILHCLWLAGEIQKHCCSKK</sequence>
<keyword evidence="1 3" id="KW-0862">Zinc</keyword>
<comment type="pathway">
    <text evidence="1">Porphyrin-containing compound metabolism; protoheme degradation.</text>
</comment>
<keyword evidence="1 2" id="KW-0521">NADP</keyword>
<evidence type="ECO:0000256" key="3">
    <source>
        <dbReference type="PIRSR" id="PIRSR037032-2"/>
    </source>
</evidence>
<feature type="binding site" evidence="2">
    <location>
        <begin position="76"/>
        <end position="79"/>
    </location>
    <ligand>
        <name>NADP(+)</name>
        <dbReference type="ChEBI" id="CHEBI:58349"/>
    </ligand>
</feature>
<keyword evidence="1" id="KW-0520">NAD</keyword>
<dbReference type="SUPFAM" id="SSF55347">
    <property type="entry name" value="Glyceraldehyde-3-phosphate dehydrogenase-like, C-terminal domain"/>
    <property type="match status" value="1"/>
</dbReference>
<dbReference type="GO" id="GO:0004074">
    <property type="term" value="F:biliverdin reductase [NAD(P)H] activity"/>
    <property type="evidence" value="ECO:0007669"/>
    <property type="project" value="UniProtKB-UniRule"/>
</dbReference>
<comment type="subcellular location">
    <subcellularLocation>
        <location evidence="1">Cytoplasm</location>
        <location evidence="1">Cytosol</location>
    </subcellularLocation>
</comment>
<dbReference type="GO" id="GO:0000166">
    <property type="term" value="F:nucleotide binding"/>
    <property type="evidence" value="ECO:0007669"/>
    <property type="project" value="InterPro"/>
</dbReference>
<dbReference type="AlphaFoldDB" id="A0A8D0RNM7"/>
<dbReference type="UniPathway" id="UPA00684"/>
<dbReference type="Proteomes" id="UP000694727">
    <property type="component" value="Unplaced"/>
</dbReference>
<dbReference type="InterPro" id="IPR051450">
    <property type="entry name" value="Gfo/Idh/MocA_Oxidoreductases"/>
</dbReference>
<comment type="function">
    <text evidence="1">Reduces the gamma-methene bridge of the open tetrapyrrole, biliverdin IXalpha, to bilirubin with the concomitant oxidation of a NADH or NADPH cofactor. Does not reduce bilirubin IXbeta. Uses the reactants NADH or NADPH depending on the pH; NADH is used at the acidic pH range (6-6.9) and NADPH at the alkaline range (8.5-8.7). NADPH, however, is the probable reactant in biological systems.</text>
</comment>
<feature type="domain" description="Gfo/Idh/MocA-like oxidoreductase N-terminal" evidence="4">
    <location>
        <begin position="8"/>
        <end position="90"/>
    </location>
</feature>
<protein>
    <recommendedName>
        <fullName evidence="1">Biliverdin reductase A</fullName>
        <shortName evidence="1">BVR A</shortName>
        <ecNumber evidence="1">1.3.1.24</ecNumber>
    </recommendedName>
</protein>
<dbReference type="InterPro" id="IPR036291">
    <property type="entry name" value="NAD(P)-bd_dom_sf"/>
</dbReference>
<dbReference type="FunFam" id="3.30.360.10:FF:000020">
    <property type="entry name" value="Biliverdin reductase A"/>
    <property type="match status" value="1"/>
</dbReference>
<evidence type="ECO:0000256" key="2">
    <source>
        <dbReference type="PIRSR" id="PIRSR037032-1"/>
    </source>
</evidence>
<comment type="subunit">
    <text evidence="1">Monomer.</text>
</comment>
<evidence type="ECO:0000256" key="1">
    <source>
        <dbReference type="PIRNR" id="PIRNR037032"/>
    </source>
</evidence>
<evidence type="ECO:0000259" key="4">
    <source>
        <dbReference type="Pfam" id="PF01408"/>
    </source>
</evidence>
<dbReference type="GO" id="GO:0008270">
    <property type="term" value="F:zinc ion binding"/>
    <property type="evidence" value="ECO:0007669"/>
    <property type="project" value="UniProtKB-UniRule"/>
</dbReference>
<feature type="binding site" evidence="2">
    <location>
        <begin position="43"/>
        <end position="45"/>
    </location>
    <ligand>
        <name>NADP(+)</name>
        <dbReference type="ChEBI" id="CHEBI:58349"/>
    </ligand>
</feature>
<feature type="binding site" evidence="3">
    <location>
        <position position="286"/>
    </location>
    <ligand>
        <name>Zn(2+)</name>
        <dbReference type="ChEBI" id="CHEBI:29105"/>
    </ligand>
</feature>
<dbReference type="PANTHER" id="PTHR43377">
    <property type="entry name" value="BILIVERDIN REDUCTASE A"/>
    <property type="match status" value="1"/>
</dbReference>
<dbReference type="SUPFAM" id="SSF51735">
    <property type="entry name" value="NAD(P)-binding Rossmann-fold domains"/>
    <property type="match status" value="1"/>
</dbReference>
<comment type="similarity">
    <text evidence="1">Belongs to the Gfo/Idh/MocA family. Biliverdin reductase subfamily.</text>
</comment>
<dbReference type="Gene3D" id="3.30.360.10">
    <property type="entry name" value="Dihydrodipicolinate Reductase, domain 2"/>
    <property type="match status" value="1"/>
</dbReference>
<keyword evidence="1" id="KW-0963">Cytoplasm</keyword>
<name>A0A8D0RNM7_PIG</name>
<dbReference type="Gene3D" id="3.40.50.720">
    <property type="entry name" value="NAD(P)-binding Rossmann-like Domain"/>
    <property type="match status" value="1"/>
</dbReference>
<dbReference type="Ensembl" id="ENSSSCT00025044980.1">
    <property type="protein sequence ID" value="ENSSSCP00025019163.1"/>
    <property type="gene ID" value="ENSSSCG00025032909.1"/>
</dbReference>
<comment type="catalytic activity">
    <reaction evidence="1">
        <text>(4Z,15Z)-bilirubin IXalpha + NAD(+) = biliverdin IXalpha + NADH + H(+)</text>
        <dbReference type="Rhea" id="RHEA:15797"/>
        <dbReference type="ChEBI" id="CHEBI:15378"/>
        <dbReference type="ChEBI" id="CHEBI:57540"/>
        <dbReference type="ChEBI" id="CHEBI:57945"/>
        <dbReference type="ChEBI" id="CHEBI:57977"/>
        <dbReference type="ChEBI" id="CHEBI:57991"/>
    </reaction>
</comment>
<dbReference type="PIRSF" id="PIRSF037032">
    <property type="entry name" value="Biliverdin_reductase_A"/>
    <property type="match status" value="1"/>
</dbReference>
<feature type="binding site" evidence="3">
    <location>
        <position position="287"/>
    </location>
    <ligand>
        <name>Zn(2+)</name>
        <dbReference type="ChEBI" id="CHEBI:29105"/>
    </ligand>
</feature>
<keyword evidence="1 3" id="KW-0479">Metal-binding</keyword>
<dbReference type="InterPro" id="IPR015249">
    <property type="entry name" value="Biliverdin_Rdtase_cat"/>
</dbReference>
<keyword evidence="1" id="KW-0560">Oxidoreductase</keyword>
<evidence type="ECO:0000313" key="6">
    <source>
        <dbReference type="Ensembl" id="ENSSSCP00025019163.1"/>
    </source>
</evidence>
<evidence type="ECO:0000313" key="7">
    <source>
        <dbReference type="Proteomes" id="UP000694727"/>
    </source>
</evidence>
<dbReference type="PANTHER" id="PTHR43377:SF1">
    <property type="entry name" value="BILIVERDIN REDUCTASE A"/>
    <property type="match status" value="1"/>
</dbReference>
<evidence type="ECO:0000259" key="5">
    <source>
        <dbReference type="Pfam" id="PF09166"/>
    </source>
</evidence>
<dbReference type="InterPro" id="IPR000683">
    <property type="entry name" value="Gfo/Idh/MocA-like_OxRdtase_N"/>
</dbReference>
<dbReference type="Pfam" id="PF01408">
    <property type="entry name" value="GFO_IDH_MocA"/>
    <property type="match status" value="1"/>
</dbReference>
<feature type="domain" description="Biliverdin reductase catalytic" evidence="5">
    <location>
        <begin position="127"/>
        <end position="237"/>
    </location>
</feature>